<keyword evidence="4" id="KW-1185">Reference proteome</keyword>
<dbReference type="InterPro" id="IPR010559">
    <property type="entry name" value="Sig_transdc_His_kin_internal"/>
</dbReference>
<protein>
    <submittedName>
        <fullName evidence="3">Histidine kinase</fullName>
    </submittedName>
</protein>
<evidence type="ECO:0000259" key="1">
    <source>
        <dbReference type="Pfam" id="PF02518"/>
    </source>
</evidence>
<evidence type="ECO:0000259" key="2">
    <source>
        <dbReference type="Pfam" id="PF06580"/>
    </source>
</evidence>
<reference evidence="3 4" key="1">
    <citation type="submission" date="2024-03" db="EMBL/GenBank/DDBJ databases">
        <title>Chitinophaga caseinilytica sp. nov., a casein hydrolysing bacterium isolated from forest soil.</title>
        <authorList>
            <person name="Lee D.S."/>
            <person name="Han D.M."/>
            <person name="Baek J.H."/>
            <person name="Choi D.G."/>
            <person name="Jeon J.H."/>
            <person name="Jeon C.O."/>
        </authorList>
    </citation>
    <scope>NUCLEOTIDE SEQUENCE [LARGE SCALE GENOMIC DNA]</scope>
    <source>
        <strain evidence="3 4">KACC 19118</strain>
    </source>
</reference>
<dbReference type="PANTHER" id="PTHR34220:SF7">
    <property type="entry name" value="SENSOR HISTIDINE KINASE YPDA"/>
    <property type="match status" value="1"/>
</dbReference>
<keyword evidence="3" id="KW-0808">Transferase</keyword>
<keyword evidence="3" id="KW-0418">Kinase</keyword>
<dbReference type="GO" id="GO:0016301">
    <property type="term" value="F:kinase activity"/>
    <property type="evidence" value="ECO:0007669"/>
    <property type="project" value="UniProtKB-KW"/>
</dbReference>
<evidence type="ECO:0000313" key="4">
    <source>
        <dbReference type="Proteomes" id="UP001449657"/>
    </source>
</evidence>
<feature type="domain" description="Histidine kinase/HSP90-like ATPase" evidence="1">
    <location>
        <begin position="183"/>
        <end position="276"/>
    </location>
</feature>
<dbReference type="PANTHER" id="PTHR34220">
    <property type="entry name" value="SENSOR HISTIDINE KINASE YPDA"/>
    <property type="match status" value="1"/>
</dbReference>
<feature type="domain" description="Signal transduction histidine kinase internal region" evidence="2">
    <location>
        <begin position="85"/>
        <end position="164"/>
    </location>
</feature>
<dbReference type="InterPro" id="IPR036890">
    <property type="entry name" value="HATPase_C_sf"/>
</dbReference>
<dbReference type="RefSeq" id="WP_341843457.1">
    <property type="nucleotide sequence ID" value="NZ_CP149792.1"/>
</dbReference>
<dbReference type="Gene3D" id="3.30.565.10">
    <property type="entry name" value="Histidine kinase-like ATPase, C-terminal domain"/>
    <property type="match status" value="1"/>
</dbReference>
<dbReference type="EMBL" id="CP150096">
    <property type="protein sequence ID" value="WZN48878.1"/>
    <property type="molecule type" value="Genomic_DNA"/>
</dbReference>
<evidence type="ECO:0000313" key="3">
    <source>
        <dbReference type="EMBL" id="WZN48878.1"/>
    </source>
</evidence>
<accession>A0ABZ2ZAY4</accession>
<dbReference type="Pfam" id="PF06580">
    <property type="entry name" value="His_kinase"/>
    <property type="match status" value="1"/>
</dbReference>
<dbReference type="SUPFAM" id="SSF55874">
    <property type="entry name" value="ATPase domain of HSP90 chaperone/DNA topoisomerase II/histidine kinase"/>
    <property type="match status" value="1"/>
</dbReference>
<gene>
    <name evidence="3" type="ORF">WJU22_11915</name>
</gene>
<name>A0ABZ2ZAY4_9BACT</name>
<proteinExistence type="predicted"/>
<dbReference type="InterPro" id="IPR003594">
    <property type="entry name" value="HATPase_dom"/>
</dbReference>
<dbReference type="InterPro" id="IPR050640">
    <property type="entry name" value="Bact_2-comp_sensor_kinase"/>
</dbReference>
<dbReference type="Pfam" id="PF02518">
    <property type="entry name" value="HATPase_c"/>
    <property type="match status" value="1"/>
</dbReference>
<dbReference type="Proteomes" id="UP001449657">
    <property type="component" value="Chromosome"/>
</dbReference>
<sequence length="277" mass="29992">MLLVEKKAPLLVQTMIAGLLAASLLLLAFTVHQSGASGGLAAVLALAAVTITVLLLRMPGENRTVAGIPDREAEVRLLQEQALQAELQALKAQIQPHFLFNALNRVNASLPAEQEAARELIAQLADTFRYALNSTRTDLVPLGQELSFLRDYLQIEQHRFSSRLHVEIDAAPSVQGMRIPPMLLQPLVENAVKHGIGPCIDGGAITIRCARHNNKLRCTVSDTGAGFCGPLDQIMLGSGVGLRNTALRLEKLYNTPLQVERNSGGGLQFMFDIPIQP</sequence>
<organism evidence="3 4">
    <name type="scientific">Chitinophaga caseinilytica</name>
    <dbReference type="NCBI Taxonomy" id="2267521"/>
    <lineage>
        <taxon>Bacteria</taxon>
        <taxon>Pseudomonadati</taxon>
        <taxon>Bacteroidota</taxon>
        <taxon>Chitinophagia</taxon>
        <taxon>Chitinophagales</taxon>
        <taxon>Chitinophagaceae</taxon>
        <taxon>Chitinophaga</taxon>
    </lineage>
</organism>